<evidence type="ECO:0000313" key="2">
    <source>
        <dbReference type="EMBL" id="KIR59248.1"/>
    </source>
</evidence>
<name>A0ABR5B6M0_CRYGA</name>
<feature type="compositionally biased region" description="Low complexity" evidence="1">
    <location>
        <begin position="84"/>
        <end position="99"/>
    </location>
</feature>
<feature type="region of interest" description="Disordered" evidence="1">
    <location>
        <begin position="67"/>
        <end position="156"/>
    </location>
</feature>
<reference evidence="2 3" key="1">
    <citation type="submission" date="2015-01" db="EMBL/GenBank/DDBJ databases">
        <title>The Genome Sequence of Cryptococcus gattii CA1873.</title>
        <authorList>
            <consortium name="The Broad Institute Genomics Platform"/>
            <person name="Cuomo C."/>
            <person name="Litvintseva A."/>
            <person name="Chen Y."/>
            <person name="Heitman J."/>
            <person name="Sun S."/>
            <person name="Springer D."/>
            <person name="Dromer F."/>
            <person name="Young S."/>
            <person name="Zeng Q."/>
            <person name="Gargeya S."/>
            <person name="Abouelleil A."/>
            <person name="Alvarado L."/>
            <person name="Chapman S.B."/>
            <person name="Gainer-Dewar J."/>
            <person name="Goldberg J."/>
            <person name="Griggs A."/>
            <person name="Gujja S."/>
            <person name="Hansen M."/>
            <person name="Howarth C."/>
            <person name="Imamovic A."/>
            <person name="Larimer J."/>
            <person name="Murphy C."/>
            <person name="Naylor J."/>
            <person name="Pearson M."/>
            <person name="Priest M."/>
            <person name="Roberts A."/>
            <person name="Saif S."/>
            <person name="Shea T."/>
            <person name="Sykes S."/>
            <person name="Wortman J."/>
            <person name="Nusbaum C."/>
            <person name="Birren B."/>
        </authorList>
    </citation>
    <scope>NUCLEOTIDE SEQUENCE [LARGE SCALE GENOMIC DNA]</scope>
    <source>
        <strain evidence="2 3">CA1873</strain>
    </source>
</reference>
<evidence type="ECO:0000313" key="3">
    <source>
        <dbReference type="Proteomes" id="UP000053800"/>
    </source>
</evidence>
<gene>
    <name evidence="2" type="ORF">I314_04763</name>
</gene>
<dbReference type="Proteomes" id="UP000053800">
    <property type="component" value="Unassembled WGS sequence"/>
</dbReference>
<dbReference type="EMBL" id="KN848901">
    <property type="protein sequence ID" value="KIR59248.1"/>
    <property type="molecule type" value="Genomic_DNA"/>
</dbReference>
<keyword evidence="3" id="KW-1185">Reference proteome</keyword>
<protein>
    <submittedName>
        <fullName evidence="2">Uncharacterized protein</fullName>
    </submittedName>
</protein>
<proteinExistence type="predicted"/>
<organism evidence="2 3">
    <name type="scientific">Cryptococcus bacillisporus CA1873</name>
    <dbReference type="NCBI Taxonomy" id="1296111"/>
    <lineage>
        <taxon>Eukaryota</taxon>
        <taxon>Fungi</taxon>
        <taxon>Dikarya</taxon>
        <taxon>Basidiomycota</taxon>
        <taxon>Agaricomycotina</taxon>
        <taxon>Tremellomycetes</taxon>
        <taxon>Tremellales</taxon>
        <taxon>Cryptococcaceae</taxon>
        <taxon>Cryptococcus</taxon>
        <taxon>Cryptococcus gattii species complex</taxon>
    </lineage>
</organism>
<feature type="compositionally biased region" description="Polar residues" evidence="1">
    <location>
        <begin position="125"/>
        <end position="139"/>
    </location>
</feature>
<sequence length="264" mass="29349">MSREHIETAVDALHLGRRVMDGWDIGPDRDELKYEVRPFRARTDTYADLGIILQDIYFPRPNLQTTTPTSIPHDLSFSPLDRNSSSFPPTTSYISTSSPMATFTSSREEAGSQKKKKKTGGKSTNVSLPPTASQPSSSTRGREEDGTKQKGHATKSSIPRTVVFFATKQQYMDARDALRSIWPDSPDQVDTFHGSTSPEYQLKAPEEFEHASLKGGIALDDTWEALPELFNAGVAAVGEKRFRRAMEKVRAENLLLELAKDDPS</sequence>
<accession>A0ABR5B6M0</accession>
<evidence type="ECO:0000256" key="1">
    <source>
        <dbReference type="SAM" id="MobiDB-lite"/>
    </source>
</evidence>